<accession>A0A6C0F644</accession>
<sequence length="69" mass="7867">MGNCFGKKHVGLKESNRDRLLQLDKCKRDGNLYSDPFFLSVDIDPTRHNKNTPIVPKKGPVIPPDIYKT</sequence>
<evidence type="ECO:0000313" key="2">
    <source>
        <dbReference type="EMBL" id="QHT36662.1"/>
    </source>
</evidence>
<feature type="region of interest" description="Disordered" evidence="1">
    <location>
        <begin position="48"/>
        <end position="69"/>
    </location>
</feature>
<dbReference type="AlphaFoldDB" id="A0A6C0F644"/>
<name>A0A6C0F644_9ZZZZ</name>
<protein>
    <submittedName>
        <fullName evidence="2">Uncharacterized protein</fullName>
    </submittedName>
</protein>
<organism evidence="2">
    <name type="scientific">viral metagenome</name>
    <dbReference type="NCBI Taxonomy" id="1070528"/>
    <lineage>
        <taxon>unclassified sequences</taxon>
        <taxon>metagenomes</taxon>
        <taxon>organismal metagenomes</taxon>
    </lineage>
</organism>
<proteinExistence type="predicted"/>
<evidence type="ECO:0000256" key="1">
    <source>
        <dbReference type="SAM" id="MobiDB-lite"/>
    </source>
</evidence>
<reference evidence="2" key="1">
    <citation type="journal article" date="2020" name="Nature">
        <title>Giant virus diversity and host interactions through global metagenomics.</title>
        <authorList>
            <person name="Schulz F."/>
            <person name="Roux S."/>
            <person name="Paez-Espino D."/>
            <person name="Jungbluth S."/>
            <person name="Walsh D.A."/>
            <person name="Denef V.J."/>
            <person name="McMahon K.D."/>
            <person name="Konstantinidis K.T."/>
            <person name="Eloe-Fadrosh E.A."/>
            <person name="Kyrpides N.C."/>
            <person name="Woyke T."/>
        </authorList>
    </citation>
    <scope>NUCLEOTIDE SEQUENCE</scope>
    <source>
        <strain evidence="2">GVMAG-S-ERX555967-130</strain>
    </source>
</reference>
<dbReference type="EMBL" id="MN738786">
    <property type="protein sequence ID" value="QHT36662.1"/>
    <property type="molecule type" value="Genomic_DNA"/>
</dbReference>